<sequence length="530" mass="58484">MTPREQLRKMTSLGEQGALDEKNWYRLVNGMSAGEMRQRQELMMRNQMAMAPQILAQGQQRLQGVPSQFEPRFMERELGPPTEMVSSDARQMHMGAHLGPPLPPHSGVMPGRGFPGAGYSFLPSEPMETVARRQELIHKQNIARMEMNAILHQKELENAHQKGLMGMENPMMYPGMQANPMAFRGRQRHPEGHDVFVHRTTLDDLQANSLLMSTSPYPPINSLQRERSRRVGRRAPNHKTVDSNSSGPKGPSEDKSVDQSPGGASGEEKETEGKGVLGGDTSDSKPHQVKMDTELVSSNGRKSYKEGGEQGLRKACISSQDVCSDVTNCSSSVGDKDMPNQCSAFQEKFMFPAGPLATLPYMFPMPGNGLMPSGAQNVFLNGEEMSTLEDIRKWTVDDVYNFIAEIPSCSEYAQTFKDHMIDGETLPLMTEEHLLDTFSMKLGPALKIRSQVSRRVGNMMYMMNMPLPAPVLHPTAEKAGGDRSSEISSPLNCNSAELLGSPCTRDMETLKPSEPASETENPLSPANKTA</sequence>
<dbReference type="CTD" id="344658"/>
<evidence type="ECO:0000313" key="3">
    <source>
        <dbReference type="Proteomes" id="UP000515152"/>
    </source>
</evidence>
<evidence type="ECO:0000259" key="2">
    <source>
        <dbReference type="PROSITE" id="PS50105"/>
    </source>
</evidence>
<name>A0A6P3VFM5_CLUHA</name>
<dbReference type="KEGG" id="char:105889445"/>
<feature type="compositionally biased region" description="Basic and acidic residues" evidence="1">
    <location>
        <begin position="475"/>
        <end position="485"/>
    </location>
</feature>
<dbReference type="GO" id="GO:0042393">
    <property type="term" value="F:histone binding"/>
    <property type="evidence" value="ECO:0007669"/>
    <property type="project" value="TreeGrafter"/>
</dbReference>
<dbReference type="GeneID" id="105889445"/>
<feature type="compositionally biased region" description="Polar residues" evidence="1">
    <location>
        <begin position="486"/>
        <end position="495"/>
    </location>
</feature>
<dbReference type="Pfam" id="PF00536">
    <property type="entry name" value="SAM_1"/>
    <property type="match status" value="1"/>
</dbReference>
<dbReference type="GO" id="GO:0005634">
    <property type="term" value="C:nucleus"/>
    <property type="evidence" value="ECO:0007669"/>
    <property type="project" value="TreeGrafter"/>
</dbReference>
<dbReference type="AlphaFoldDB" id="A0A6P3VFM5"/>
<dbReference type="PANTHER" id="PTHR12247">
    <property type="entry name" value="POLYCOMB GROUP PROTEIN"/>
    <property type="match status" value="1"/>
</dbReference>
<feature type="compositionally biased region" description="Basic residues" evidence="1">
    <location>
        <begin position="227"/>
        <end position="237"/>
    </location>
</feature>
<dbReference type="GO" id="GO:0003682">
    <property type="term" value="F:chromatin binding"/>
    <property type="evidence" value="ECO:0007669"/>
    <property type="project" value="TreeGrafter"/>
</dbReference>
<keyword evidence="3" id="KW-1185">Reference proteome</keyword>
<dbReference type="CDD" id="cd09579">
    <property type="entry name" value="SAM_Samd7_11"/>
    <property type="match status" value="1"/>
</dbReference>
<dbReference type="GO" id="GO:0045892">
    <property type="term" value="P:negative regulation of DNA-templated transcription"/>
    <property type="evidence" value="ECO:0007669"/>
    <property type="project" value="TreeGrafter"/>
</dbReference>
<accession>A0A6P3VFM5</accession>
<dbReference type="InterPro" id="IPR050548">
    <property type="entry name" value="PcG_chromatin_remod_factors"/>
</dbReference>
<proteinExistence type="predicted"/>
<dbReference type="InterPro" id="IPR001660">
    <property type="entry name" value="SAM"/>
</dbReference>
<dbReference type="Proteomes" id="UP000515152">
    <property type="component" value="Chromosome 22"/>
</dbReference>
<feature type="region of interest" description="Disordered" evidence="1">
    <location>
        <begin position="211"/>
        <end position="308"/>
    </location>
</feature>
<feature type="domain" description="SAM" evidence="2">
    <location>
        <begin position="394"/>
        <end position="443"/>
    </location>
</feature>
<dbReference type="Gene3D" id="1.10.150.50">
    <property type="entry name" value="Transcription Factor, Ets-1"/>
    <property type="match status" value="1"/>
</dbReference>
<dbReference type="OrthoDB" id="9943471at2759"/>
<reference evidence="4" key="1">
    <citation type="submission" date="2025-08" db="UniProtKB">
        <authorList>
            <consortium name="RefSeq"/>
        </authorList>
    </citation>
    <scope>IDENTIFICATION</scope>
</reference>
<dbReference type="RefSeq" id="XP_012670738.1">
    <property type="nucleotide sequence ID" value="XM_012815284.2"/>
</dbReference>
<gene>
    <name evidence="4" type="primary">samd7</name>
</gene>
<feature type="compositionally biased region" description="Basic and acidic residues" evidence="1">
    <location>
        <begin position="282"/>
        <end position="293"/>
    </location>
</feature>
<dbReference type="PROSITE" id="PS50105">
    <property type="entry name" value="SAM_DOMAIN"/>
    <property type="match status" value="1"/>
</dbReference>
<dbReference type="InterPro" id="IPR013761">
    <property type="entry name" value="SAM/pointed_sf"/>
</dbReference>
<organism evidence="3 4">
    <name type="scientific">Clupea harengus</name>
    <name type="common">Atlantic herring</name>
    <dbReference type="NCBI Taxonomy" id="7950"/>
    <lineage>
        <taxon>Eukaryota</taxon>
        <taxon>Metazoa</taxon>
        <taxon>Chordata</taxon>
        <taxon>Craniata</taxon>
        <taxon>Vertebrata</taxon>
        <taxon>Euteleostomi</taxon>
        <taxon>Actinopterygii</taxon>
        <taxon>Neopterygii</taxon>
        <taxon>Teleostei</taxon>
        <taxon>Clupei</taxon>
        <taxon>Clupeiformes</taxon>
        <taxon>Clupeoidei</taxon>
        <taxon>Clupeidae</taxon>
        <taxon>Clupea</taxon>
    </lineage>
</organism>
<feature type="region of interest" description="Disordered" evidence="1">
    <location>
        <begin position="473"/>
        <end position="530"/>
    </location>
</feature>
<feature type="compositionally biased region" description="Polar residues" evidence="1">
    <location>
        <begin position="516"/>
        <end position="530"/>
    </location>
</feature>
<evidence type="ECO:0000313" key="4">
    <source>
        <dbReference type="RefSeq" id="XP_012670738.1"/>
    </source>
</evidence>
<dbReference type="SMART" id="SM00454">
    <property type="entry name" value="SAM"/>
    <property type="match status" value="1"/>
</dbReference>
<protein>
    <submittedName>
        <fullName evidence="4">Sterile alpha motif domain-containing protein 7</fullName>
    </submittedName>
</protein>
<evidence type="ECO:0000256" key="1">
    <source>
        <dbReference type="SAM" id="MobiDB-lite"/>
    </source>
</evidence>
<dbReference type="PANTHER" id="PTHR12247:SF89">
    <property type="entry name" value="STERILE ALPHA MOTIF DOMAIN-CONTAINING PROTEIN 7"/>
    <property type="match status" value="1"/>
</dbReference>
<dbReference type="SUPFAM" id="SSF47769">
    <property type="entry name" value="SAM/Pointed domain"/>
    <property type="match status" value="1"/>
</dbReference>